<protein>
    <submittedName>
        <fullName evidence="1">Uncharacterized protein</fullName>
    </submittedName>
</protein>
<dbReference type="KEGG" id="dwd:DSCW_05600"/>
<keyword evidence="2" id="KW-1185">Reference proteome</keyword>
<evidence type="ECO:0000313" key="2">
    <source>
        <dbReference type="Proteomes" id="UP000427769"/>
    </source>
</evidence>
<evidence type="ECO:0000313" key="1">
    <source>
        <dbReference type="EMBL" id="BBO73143.1"/>
    </source>
</evidence>
<dbReference type="EMBL" id="AP021875">
    <property type="protein sequence ID" value="BBO73143.1"/>
    <property type="molecule type" value="Genomic_DNA"/>
</dbReference>
<dbReference type="Proteomes" id="UP000427769">
    <property type="component" value="Chromosome"/>
</dbReference>
<accession>A0A5K7YYY5</accession>
<name>A0A5K7YYY5_9BACT</name>
<sequence length="60" mass="6532">MAEIGPLLACLIEPALFGWLSEVEADRIYDRICFIIQNDAKEIRGAVGVGLKVDASVKNV</sequence>
<gene>
    <name evidence="1" type="ORF">DSCW_05600</name>
</gene>
<organism evidence="1 2">
    <name type="scientific">Desulfosarcina widdelii</name>
    <dbReference type="NCBI Taxonomy" id="947919"/>
    <lineage>
        <taxon>Bacteria</taxon>
        <taxon>Pseudomonadati</taxon>
        <taxon>Thermodesulfobacteriota</taxon>
        <taxon>Desulfobacteria</taxon>
        <taxon>Desulfobacterales</taxon>
        <taxon>Desulfosarcinaceae</taxon>
        <taxon>Desulfosarcina</taxon>
    </lineage>
</organism>
<proteinExistence type="predicted"/>
<reference evidence="1 2" key="1">
    <citation type="submission" date="2019-11" db="EMBL/GenBank/DDBJ databases">
        <title>Comparative genomics of hydrocarbon-degrading Desulfosarcina strains.</title>
        <authorList>
            <person name="Watanabe M."/>
            <person name="Kojima H."/>
            <person name="Fukui M."/>
        </authorList>
    </citation>
    <scope>NUCLEOTIDE SEQUENCE [LARGE SCALE GENOMIC DNA]</scope>
    <source>
        <strain evidence="1 2">PP31</strain>
    </source>
</reference>
<dbReference type="AlphaFoldDB" id="A0A5K7YYY5"/>